<name>A0A8K0WFX9_9HYPO</name>
<organism evidence="1 2">
    <name type="scientific">Fusarium tricinctum</name>
    <dbReference type="NCBI Taxonomy" id="61284"/>
    <lineage>
        <taxon>Eukaryota</taxon>
        <taxon>Fungi</taxon>
        <taxon>Dikarya</taxon>
        <taxon>Ascomycota</taxon>
        <taxon>Pezizomycotina</taxon>
        <taxon>Sordariomycetes</taxon>
        <taxon>Hypocreomycetidae</taxon>
        <taxon>Hypocreales</taxon>
        <taxon>Nectriaceae</taxon>
        <taxon>Fusarium</taxon>
        <taxon>Fusarium tricinctum species complex</taxon>
    </lineage>
</organism>
<dbReference type="EMBL" id="JAGPXF010000002">
    <property type="protein sequence ID" value="KAH7256805.1"/>
    <property type="molecule type" value="Genomic_DNA"/>
</dbReference>
<gene>
    <name evidence="1" type="ORF">BKA59DRAFT_468535</name>
</gene>
<evidence type="ECO:0000313" key="1">
    <source>
        <dbReference type="EMBL" id="KAH7256805.1"/>
    </source>
</evidence>
<reference evidence="1" key="1">
    <citation type="journal article" date="2021" name="Nat. Commun.">
        <title>Genetic determinants of endophytism in the Arabidopsis root mycobiome.</title>
        <authorList>
            <person name="Mesny F."/>
            <person name="Miyauchi S."/>
            <person name="Thiergart T."/>
            <person name="Pickel B."/>
            <person name="Atanasova L."/>
            <person name="Karlsson M."/>
            <person name="Huettel B."/>
            <person name="Barry K.W."/>
            <person name="Haridas S."/>
            <person name="Chen C."/>
            <person name="Bauer D."/>
            <person name="Andreopoulos W."/>
            <person name="Pangilinan J."/>
            <person name="LaButti K."/>
            <person name="Riley R."/>
            <person name="Lipzen A."/>
            <person name="Clum A."/>
            <person name="Drula E."/>
            <person name="Henrissat B."/>
            <person name="Kohler A."/>
            <person name="Grigoriev I.V."/>
            <person name="Martin F.M."/>
            <person name="Hacquard S."/>
        </authorList>
    </citation>
    <scope>NUCLEOTIDE SEQUENCE</scope>
    <source>
        <strain evidence="1">MPI-SDFR-AT-0068</strain>
    </source>
</reference>
<keyword evidence="2" id="KW-1185">Reference proteome</keyword>
<dbReference type="Proteomes" id="UP000813427">
    <property type="component" value="Unassembled WGS sequence"/>
</dbReference>
<feature type="non-terminal residue" evidence="1">
    <location>
        <position position="231"/>
    </location>
</feature>
<comment type="caution">
    <text evidence="1">The sequence shown here is derived from an EMBL/GenBank/DDBJ whole genome shotgun (WGS) entry which is preliminary data.</text>
</comment>
<sequence>MEQQCAAGCGTLAVRDQHVLSYEIFMYKYLDMRTLSCLDACLLAWPSLCPLLHQSKELEDFSQGKYIPIVRLLNLLLTNYLNHPSMRLIRAQIKVDYSVHVDLSVEVWAKLQSPPILRYFSLNSMQGHNTAIASAIEGLVLCANQCITMDGRLVFLFKQNLRTRQTSLICASLVISIETYYRYQWSYSNYSARIDKQQGKQAVANDANRYLMTHTPSADTAGTTSCVYISV</sequence>
<protein>
    <submittedName>
        <fullName evidence="1">Uncharacterized protein</fullName>
    </submittedName>
</protein>
<evidence type="ECO:0000313" key="2">
    <source>
        <dbReference type="Proteomes" id="UP000813427"/>
    </source>
</evidence>
<proteinExistence type="predicted"/>
<accession>A0A8K0WFX9</accession>
<dbReference type="AlphaFoldDB" id="A0A8K0WFX9"/>